<dbReference type="KEGG" id="tmn:UCRPA7_2575"/>
<proteinExistence type="predicted"/>
<name>R8BRE4_PHAM7</name>
<protein>
    <recommendedName>
        <fullName evidence="2">ubiquitinyl hydrolase 1</fullName>
        <ecNumber evidence="2">3.4.19.12</ecNumber>
    </recommendedName>
</protein>
<feature type="domain" description="USP" evidence="8">
    <location>
        <begin position="1"/>
        <end position="373"/>
    </location>
</feature>
<dbReference type="SUPFAM" id="SSF54001">
    <property type="entry name" value="Cysteine proteinases"/>
    <property type="match status" value="1"/>
</dbReference>
<evidence type="ECO:0000256" key="4">
    <source>
        <dbReference type="ARBA" id="ARBA00022786"/>
    </source>
</evidence>
<dbReference type="AlphaFoldDB" id="R8BRE4"/>
<dbReference type="Pfam" id="PF00443">
    <property type="entry name" value="UCH"/>
    <property type="match status" value="1"/>
</dbReference>
<dbReference type="GO" id="GO:0004843">
    <property type="term" value="F:cysteine-type deubiquitinase activity"/>
    <property type="evidence" value="ECO:0007669"/>
    <property type="project" value="UniProtKB-EC"/>
</dbReference>
<dbReference type="InterPro" id="IPR050164">
    <property type="entry name" value="Peptidase_C19"/>
</dbReference>
<feature type="region of interest" description="Disordered" evidence="7">
    <location>
        <begin position="122"/>
        <end position="146"/>
    </location>
</feature>
<keyword evidence="10" id="KW-1185">Reference proteome</keyword>
<feature type="region of interest" description="Disordered" evidence="7">
    <location>
        <begin position="354"/>
        <end position="435"/>
    </location>
</feature>
<dbReference type="RefSeq" id="XP_007913352.1">
    <property type="nucleotide sequence ID" value="XM_007915161.1"/>
</dbReference>
<dbReference type="InterPro" id="IPR001394">
    <property type="entry name" value="Peptidase_C19_UCH"/>
</dbReference>
<dbReference type="GO" id="GO:0005634">
    <property type="term" value="C:nucleus"/>
    <property type="evidence" value="ECO:0007669"/>
    <property type="project" value="TreeGrafter"/>
</dbReference>
<feature type="compositionally biased region" description="Low complexity" evidence="7">
    <location>
        <begin position="122"/>
        <end position="143"/>
    </location>
</feature>
<dbReference type="GO" id="GO:0006508">
    <property type="term" value="P:proteolysis"/>
    <property type="evidence" value="ECO:0007669"/>
    <property type="project" value="UniProtKB-KW"/>
</dbReference>
<gene>
    <name evidence="9" type="ORF">UCRPA7_2575</name>
</gene>
<evidence type="ECO:0000313" key="9">
    <source>
        <dbReference type="EMBL" id="EOO01911.1"/>
    </source>
</evidence>
<dbReference type="eggNOG" id="KOG1871">
    <property type="taxonomic scope" value="Eukaryota"/>
</dbReference>
<keyword evidence="5 9" id="KW-0378">Hydrolase</keyword>
<dbReference type="HOGENOM" id="CLU_008279_7_0_1"/>
<dbReference type="PANTHER" id="PTHR24006">
    <property type="entry name" value="UBIQUITIN CARBOXYL-TERMINAL HYDROLASE"/>
    <property type="match status" value="1"/>
</dbReference>
<dbReference type="PROSITE" id="PS50235">
    <property type="entry name" value="USP_3"/>
    <property type="match status" value="1"/>
</dbReference>
<dbReference type="InterPro" id="IPR038765">
    <property type="entry name" value="Papain-like_cys_pep_sf"/>
</dbReference>
<evidence type="ECO:0000256" key="1">
    <source>
        <dbReference type="ARBA" id="ARBA00000707"/>
    </source>
</evidence>
<dbReference type="InterPro" id="IPR028889">
    <property type="entry name" value="USP"/>
</dbReference>
<accession>R8BRE4</accession>
<dbReference type="GO" id="GO:0016579">
    <property type="term" value="P:protein deubiquitination"/>
    <property type="evidence" value="ECO:0007669"/>
    <property type="project" value="InterPro"/>
</dbReference>
<keyword evidence="6" id="KW-0788">Thiol protease</keyword>
<evidence type="ECO:0000313" key="10">
    <source>
        <dbReference type="Proteomes" id="UP000014074"/>
    </source>
</evidence>
<dbReference type="EC" id="3.4.19.12" evidence="2"/>
<dbReference type="OrthoDB" id="429671at2759"/>
<evidence type="ECO:0000256" key="7">
    <source>
        <dbReference type="SAM" id="MobiDB-lite"/>
    </source>
</evidence>
<evidence type="ECO:0000256" key="2">
    <source>
        <dbReference type="ARBA" id="ARBA00012759"/>
    </source>
</evidence>
<evidence type="ECO:0000259" key="8">
    <source>
        <dbReference type="PROSITE" id="PS50235"/>
    </source>
</evidence>
<dbReference type="EMBL" id="KB932948">
    <property type="protein sequence ID" value="EOO01911.1"/>
    <property type="molecule type" value="Genomic_DNA"/>
</dbReference>
<evidence type="ECO:0000256" key="6">
    <source>
        <dbReference type="ARBA" id="ARBA00022807"/>
    </source>
</evidence>
<reference evidence="10" key="1">
    <citation type="journal article" date="2013" name="Genome Announc.">
        <title>Draft genome sequence of the ascomycete Phaeoacremonium aleophilum strain UCR-PA7, a causal agent of the esca disease complex in grapevines.</title>
        <authorList>
            <person name="Blanco-Ulate B."/>
            <person name="Rolshausen P."/>
            <person name="Cantu D."/>
        </authorList>
    </citation>
    <scope>NUCLEOTIDE SEQUENCE [LARGE SCALE GENOMIC DNA]</scope>
    <source>
        <strain evidence="10">UCR-PA7</strain>
    </source>
</reference>
<dbReference type="InterPro" id="IPR018200">
    <property type="entry name" value="USP_CS"/>
</dbReference>
<dbReference type="PROSITE" id="PS00973">
    <property type="entry name" value="USP_2"/>
    <property type="match status" value="1"/>
</dbReference>
<dbReference type="CDD" id="cd02257">
    <property type="entry name" value="Peptidase_C19"/>
    <property type="match status" value="1"/>
</dbReference>
<feature type="compositionally biased region" description="Low complexity" evidence="7">
    <location>
        <begin position="415"/>
        <end position="430"/>
    </location>
</feature>
<organism evidence="9 10">
    <name type="scientific">Phaeoacremonium minimum (strain UCR-PA7)</name>
    <name type="common">Esca disease fungus</name>
    <name type="synonym">Togninia minima</name>
    <dbReference type="NCBI Taxonomy" id="1286976"/>
    <lineage>
        <taxon>Eukaryota</taxon>
        <taxon>Fungi</taxon>
        <taxon>Dikarya</taxon>
        <taxon>Ascomycota</taxon>
        <taxon>Pezizomycotina</taxon>
        <taxon>Sordariomycetes</taxon>
        <taxon>Sordariomycetidae</taxon>
        <taxon>Togniniales</taxon>
        <taxon>Togniniaceae</taxon>
        <taxon>Phaeoacremonium</taxon>
    </lineage>
</organism>
<evidence type="ECO:0000256" key="5">
    <source>
        <dbReference type="ARBA" id="ARBA00022801"/>
    </source>
</evidence>
<dbReference type="GeneID" id="19322838"/>
<keyword evidence="4" id="KW-0833">Ubl conjugation pathway</keyword>
<dbReference type="Gene3D" id="3.90.70.10">
    <property type="entry name" value="Cysteine proteinases"/>
    <property type="match status" value="1"/>
</dbReference>
<dbReference type="GO" id="GO:0005829">
    <property type="term" value="C:cytosol"/>
    <property type="evidence" value="ECO:0007669"/>
    <property type="project" value="TreeGrafter"/>
</dbReference>
<sequence length="451" mass="49720">MNSVLQVLLFCIPFYDFLDQASKKAAHSFNSETPLVDAMIMFMHEFKIIDSAVSVDQLRRRLKLEELEQYGEPFTPEFVYDAIRKLPRFASMRRGHQQDAEEFLGFLLEGLHDECAQVMRAAPSSAASTAPSSSLPTPTASHAGGDVADDWLEVGRRQKSAITRSSGHSHTSSPVTKIFGGQLRSEFRVPGLKDSVTLEPYQPLQLDIGGQNVRNIIDALKGLTRPETLRGDFNSPRGKDVTATKQVFIESLPPVLILHLKRFQFDAEGNSTIKIWKKVGYPLELEIPGEVFSRQKRNSILAEGIGLPKYKLTAVVYHHGKNASGGHYTVDVRREDGREWVRLDDTVIRRVRSEDVAEGGAEEDASKLADNSKKEGAVAPGAAGNRFAAMGDDDGDSEDGWRQVSATANGGKKWSSVVNGSSSGTSTPKGKPIKDNVKDNKVAYLLFYQRI</sequence>
<feature type="compositionally biased region" description="Basic and acidic residues" evidence="7">
    <location>
        <begin position="364"/>
        <end position="376"/>
    </location>
</feature>
<evidence type="ECO:0000256" key="3">
    <source>
        <dbReference type="ARBA" id="ARBA00022670"/>
    </source>
</evidence>
<keyword evidence="3" id="KW-0645">Protease</keyword>
<dbReference type="PANTHER" id="PTHR24006:SF687">
    <property type="entry name" value="UBIQUITIN CARBOXYL-TERMINAL HYDROLASE 10"/>
    <property type="match status" value="1"/>
</dbReference>
<dbReference type="Proteomes" id="UP000014074">
    <property type="component" value="Unassembled WGS sequence"/>
</dbReference>
<comment type="catalytic activity">
    <reaction evidence="1">
        <text>Thiol-dependent hydrolysis of ester, thioester, amide, peptide and isopeptide bonds formed by the C-terminal Gly of ubiquitin (a 76-residue protein attached to proteins as an intracellular targeting signal).</text>
        <dbReference type="EC" id="3.4.19.12"/>
    </reaction>
</comment>